<evidence type="ECO:0008006" key="3">
    <source>
        <dbReference type="Google" id="ProtNLM"/>
    </source>
</evidence>
<proteinExistence type="predicted"/>
<dbReference type="Proteomes" id="UP000615593">
    <property type="component" value="Unassembled WGS sequence"/>
</dbReference>
<keyword evidence="2" id="KW-1185">Reference proteome</keyword>
<sequence length="283" mass="34062">MMKDYEKVIKEFEYKLQGLQQKKLEPIKYMVSGISLCNKTLAKLKSLVEEFDFETIPGEIHFFKHLKSIPMSQLILFTEMRTCELQKPKAGRQYKINFLEKELKKINKFFYRNSDFVYYMEMDYSYLDHQFFSRTHRSKFPVSPLTDYYQFPEFSTSHDMLWAKVKAMYQFIHYLRESLEELKPGQTKKYEQKKHQVLVWTASKTALIELIYALYSDQCVNHGAADLKMITSSFEDFFNIKLDQIYKTYSEIKERRGSRTKFLDELIIHLQHKMDKEEGFEKT</sequence>
<protein>
    <recommendedName>
        <fullName evidence="3">RteC protein</fullName>
    </recommendedName>
</protein>
<reference evidence="2" key="1">
    <citation type="journal article" date="2019" name="Int. J. Syst. Evol. Microbiol.">
        <title>The Global Catalogue of Microorganisms (GCM) 10K type strain sequencing project: providing services to taxonomists for standard genome sequencing and annotation.</title>
        <authorList>
            <consortium name="The Broad Institute Genomics Platform"/>
            <consortium name="The Broad Institute Genome Sequencing Center for Infectious Disease"/>
            <person name="Wu L."/>
            <person name="Ma J."/>
        </authorList>
    </citation>
    <scope>NUCLEOTIDE SEQUENCE [LARGE SCALE GENOMIC DNA]</scope>
    <source>
        <strain evidence="2">KCTC 12708</strain>
    </source>
</reference>
<accession>A0ABQ3BNE9</accession>
<gene>
    <name evidence="1" type="ORF">GCM10008088_08050</name>
</gene>
<dbReference type="Pfam" id="PF09357">
    <property type="entry name" value="RteC"/>
    <property type="match status" value="1"/>
</dbReference>
<evidence type="ECO:0000313" key="2">
    <source>
        <dbReference type="Proteomes" id="UP000615593"/>
    </source>
</evidence>
<dbReference type="GeneID" id="94368467"/>
<dbReference type="RefSeq" id="WP_229797286.1">
    <property type="nucleotide sequence ID" value="NZ_BMWY01000002.1"/>
</dbReference>
<evidence type="ECO:0000313" key="1">
    <source>
        <dbReference type="EMBL" id="GGZ49088.1"/>
    </source>
</evidence>
<name>A0ABQ3BNE9_9FLAO</name>
<comment type="caution">
    <text evidence="1">The sequence shown here is derived from an EMBL/GenBank/DDBJ whole genome shotgun (WGS) entry which is preliminary data.</text>
</comment>
<dbReference type="EMBL" id="BMWY01000002">
    <property type="protein sequence ID" value="GGZ49088.1"/>
    <property type="molecule type" value="Genomic_DNA"/>
</dbReference>
<dbReference type="InterPro" id="IPR018534">
    <property type="entry name" value="Tet_reg_excision_RteC"/>
</dbReference>
<organism evidence="1 2">
    <name type="scientific">Mesonia mobilis</name>
    <dbReference type="NCBI Taxonomy" id="369791"/>
    <lineage>
        <taxon>Bacteria</taxon>
        <taxon>Pseudomonadati</taxon>
        <taxon>Bacteroidota</taxon>
        <taxon>Flavobacteriia</taxon>
        <taxon>Flavobacteriales</taxon>
        <taxon>Flavobacteriaceae</taxon>
        <taxon>Mesonia</taxon>
    </lineage>
</organism>